<organism evidence="4 5">
    <name type="scientific">Funneliformis mosseae</name>
    <name type="common">Endomycorrhizal fungus</name>
    <name type="synonym">Glomus mosseae</name>
    <dbReference type="NCBI Taxonomy" id="27381"/>
    <lineage>
        <taxon>Eukaryota</taxon>
        <taxon>Fungi</taxon>
        <taxon>Fungi incertae sedis</taxon>
        <taxon>Mucoromycota</taxon>
        <taxon>Glomeromycotina</taxon>
        <taxon>Glomeromycetes</taxon>
        <taxon>Glomerales</taxon>
        <taxon>Glomeraceae</taxon>
        <taxon>Funneliformis</taxon>
    </lineage>
</organism>
<evidence type="ECO:0000256" key="2">
    <source>
        <dbReference type="SAM" id="MobiDB-lite"/>
    </source>
</evidence>
<dbReference type="PROSITE" id="PS50909">
    <property type="entry name" value="GAT"/>
    <property type="match status" value="1"/>
</dbReference>
<dbReference type="GO" id="GO:0005768">
    <property type="term" value="C:endosome"/>
    <property type="evidence" value="ECO:0007669"/>
    <property type="project" value="TreeGrafter"/>
</dbReference>
<dbReference type="Gene3D" id="1.20.58.160">
    <property type="match status" value="1"/>
</dbReference>
<reference evidence="4" key="1">
    <citation type="submission" date="2021-06" db="EMBL/GenBank/DDBJ databases">
        <authorList>
            <person name="Kallberg Y."/>
            <person name="Tangrot J."/>
            <person name="Rosling A."/>
        </authorList>
    </citation>
    <scope>NUCLEOTIDE SEQUENCE</scope>
    <source>
        <strain evidence="4">87-6 pot B 2015</strain>
    </source>
</reference>
<feature type="coiled-coil region" evidence="1">
    <location>
        <begin position="16"/>
        <end position="70"/>
    </location>
</feature>
<dbReference type="GO" id="GO:0035091">
    <property type="term" value="F:phosphatidylinositol binding"/>
    <property type="evidence" value="ECO:0007669"/>
    <property type="project" value="InterPro"/>
</dbReference>
<feature type="compositionally biased region" description="Low complexity" evidence="2">
    <location>
        <begin position="112"/>
        <end position="129"/>
    </location>
</feature>
<dbReference type="GO" id="GO:0030276">
    <property type="term" value="F:clathrin binding"/>
    <property type="evidence" value="ECO:0007669"/>
    <property type="project" value="TreeGrafter"/>
</dbReference>
<keyword evidence="5" id="KW-1185">Reference proteome</keyword>
<sequence length="248" mass="27683">FEELLATDEKISFTEKVEANEMINQLHDQCKNIQAKIRPYIAAVTDESLLEELLTLNDNLSNAFQKYEKIYNNHEIFQNPKPITSVADITTESNDDDHDNIITTIETSPITIVTSPTSPSVTSPTFSIGDSDDDGDFDNIALSEGSLSSKKIPPSLKIESLLASDIDIHSQKSPKSPLEEMNKLLEVEEGQVLRKAREVFEQDIEETESSPLDQLSGEELKLQASIKSLLSLEKFELSMIQILNLNSL</sequence>
<comment type="caution">
    <text evidence="4">The sequence shown here is derived from an EMBL/GenBank/DDBJ whole genome shotgun (WGS) entry which is preliminary data.</text>
</comment>
<dbReference type="EMBL" id="CAJVPP010011578">
    <property type="protein sequence ID" value="CAG8714780.1"/>
    <property type="molecule type" value="Genomic_DNA"/>
</dbReference>
<evidence type="ECO:0000313" key="4">
    <source>
        <dbReference type="EMBL" id="CAG8714780.1"/>
    </source>
</evidence>
<keyword evidence="1" id="KW-0175">Coiled coil</keyword>
<dbReference type="AlphaFoldDB" id="A0A9N9N8V7"/>
<feature type="region of interest" description="Disordered" evidence="2">
    <location>
        <begin position="112"/>
        <end position="134"/>
    </location>
</feature>
<feature type="non-terminal residue" evidence="4">
    <location>
        <position position="248"/>
    </location>
</feature>
<dbReference type="SUPFAM" id="SSF89009">
    <property type="entry name" value="GAT-like domain"/>
    <property type="match status" value="1"/>
</dbReference>
<dbReference type="GO" id="GO:0016020">
    <property type="term" value="C:membrane"/>
    <property type="evidence" value="ECO:0007669"/>
    <property type="project" value="TreeGrafter"/>
</dbReference>
<name>A0A9N9N8V7_FUNMO</name>
<dbReference type="Pfam" id="PF03127">
    <property type="entry name" value="GAT"/>
    <property type="match status" value="1"/>
</dbReference>
<evidence type="ECO:0000313" key="5">
    <source>
        <dbReference type="Proteomes" id="UP000789375"/>
    </source>
</evidence>
<dbReference type="PANTHER" id="PTHR13856">
    <property type="entry name" value="VHS DOMAIN CONTAINING PROTEIN FAMILY"/>
    <property type="match status" value="1"/>
</dbReference>
<gene>
    <name evidence="4" type="ORF">FMOSSE_LOCUS14565</name>
</gene>
<feature type="domain" description="GAT" evidence="3">
    <location>
        <begin position="1"/>
        <end position="72"/>
    </location>
</feature>
<dbReference type="GO" id="GO:0043130">
    <property type="term" value="F:ubiquitin binding"/>
    <property type="evidence" value="ECO:0007669"/>
    <property type="project" value="InterPro"/>
</dbReference>
<evidence type="ECO:0000259" key="3">
    <source>
        <dbReference type="PROSITE" id="PS50909"/>
    </source>
</evidence>
<protein>
    <submittedName>
        <fullName evidence="4">6467_t:CDS:1</fullName>
    </submittedName>
</protein>
<proteinExistence type="predicted"/>
<evidence type="ECO:0000256" key="1">
    <source>
        <dbReference type="SAM" id="Coils"/>
    </source>
</evidence>
<dbReference type="Proteomes" id="UP000789375">
    <property type="component" value="Unassembled WGS sequence"/>
</dbReference>
<accession>A0A9N9N8V7</accession>
<dbReference type="PANTHER" id="PTHR13856:SF137">
    <property type="entry name" value="GH05942P"/>
    <property type="match status" value="1"/>
</dbReference>
<dbReference type="GO" id="GO:0007165">
    <property type="term" value="P:signal transduction"/>
    <property type="evidence" value="ECO:0007669"/>
    <property type="project" value="TreeGrafter"/>
</dbReference>
<dbReference type="InterPro" id="IPR038425">
    <property type="entry name" value="GAT_sf"/>
</dbReference>
<dbReference type="InterPro" id="IPR004152">
    <property type="entry name" value="GAT_dom"/>
</dbReference>